<feature type="non-terminal residue" evidence="2">
    <location>
        <position position="84"/>
    </location>
</feature>
<proteinExistence type="predicted"/>
<evidence type="ECO:0000313" key="2">
    <source>
        <dbReference type="EMBL" id="KAJ7618956.1"/>
    </source>
</evidence>
<comment type="caution">
    <text evidence="2">The sequence shown here is derived from an EMBL/GenBank/DDBJ whole genome shotgun (WGS) entry which is preliminary data.</text>
</comment>
<keyword evidence="3" id="KW-1185">Reference proteome</keyword>
<dbReference type="AlphaFoldDB" id="A0AAD7FEC8"/>
<accession>A0AAD7FEC8</accession>
<keyword evidence="1" id="KW-0175">Coiled coil</keyword>
<evidence type="ECO:0000256" key="1">
    <source>
        <dbReference type="SAM" id="Coils"/>
    </source>
</evidence>
<reference evidence="2" key="1">
    <citation type="submission" date="2023-03" db="EMBL/GenBank/DDBJ databases">
        <title>Massive genome expansion in bonnet fungi (Mycena s.s.) driven by repeated elements and novel gene families across ecological guilds.</title>
        <authorList>
            <consortium name="Lawrence Berkeley National Laboratory"/>
            <person name="Harder C.B."/>
            <person name="Miyauchi S."/>
            <person name="Viragh M."/>
            <person name="Kuo A."/>
            <person name="Thoen E."/>
            <person name="Andreopoulos B."/>
            <person name="Lu D."/>
            <person name="Skrede I."/>
            <person name="Drula E."/>
            <person name="Henrissat B."/>
            <person name="Morin E."/>
            <person name="Kohler A."/>
            <person name="Barry K."/>
            <person name="LaButti K."/>
            <person name="Morin E."/>
            <person name="Salamov A."/>
            <person name="Lipzen A."/>
            <person name="Mereny Z."/>
            <person name="Hegedus B."/>
            <person name="Baldrian P."/>
            <person name="Stursova M."/>
            <person name="Weitz H."/>
            <person name="Taylor A."/>
            <person name="Grigoriev I.V."/>
            <person name="Nagy L.G."/>
            <person name="Martin F."/>
            <person name="Kauserud H."/>
        </authorList>
    </citation>
    <scope>NUCLEOTIDE SEQUENCE</scope>
    <source>
        <strain evidence="2">CBHHK067</strain>
    </source>
</reference>
<gene>
    <name evidence="2" type="ORF">B0H17DRAFT_1340880</name>
</gene>
<sequence>MAMSVTELQARIDKLSADIDLLQKEVLKTLERSKIAVQRELNAVRDPVGRLPFEISSEIFVQCLPSRPSPGAEHIPMLFLNICN</sequence>
<organism evidence="2 3">
    <name type="scientific">Mycena rosella</name>
    <name type="common">Pink bonnet</name>
    <name type="synonym">Agaricus rosellus</name>
    <dbReference type="NCBI Taxonomy" id="1033263"/>
    <lineage>
        <taxon>Eukaryota</taxon>
        <taxon>Fungi</taxon>
        <taxon>Dikarya</taxon>
        <taxon>Basidiomycota</taxon>
        <taxon>Agaricomycotina</taxon>
        <taxon>Agaricomycetes</taxon>
        <taxon>Agaricomycetidae</taxon>
        <taxon>Agaricales</taxon>
        <taxon>Marasmiineae</taxon>
        <taxon>Mycenaceae</taxon>
        <taxon>Mycena</taxon>
    </lineage>
</organism>
<protein>
    <submittedName>
        <fullName evidence="2">Uncharacterized protein</fullName>
    </submittedName>
</protein>
<evidence type="ECO:0000313" key="3">
    <source>
        <dbReference type="Proteomes" id="UP001221757"/>
    </source>
</evidence>
<feature type="coiled-coil region" evidence="1">
    <location>
        <begin position="5"/>
        <end position="32"/>
    </location>
</feature>
<dbReference type="EMBL" id="JARKIE010000742">
    <property type="protein sequence ID" value="KAJ7618956.1"/>
    <property type="molecule type" value="Genomic_DNA"/>
</dbReference>
<name>A0AAD7FEC8_MYCRO</name>
<dbReference type="Proteomes" id="UP001221757">
    <property type="component" value="Unassembled WGS sequence"/>
</dbReference>